<name>A0ACC1QSW2_9HYPO</name>
<reference evidence="1" key="1">
    <citation type="submission" date="2022-07" db="EMBL/GenBank/DDBJ databases">
        <title>Genome Sequence of Lecanicillium saksenae.</title>
        <authorList>
            <person name="Buettner E."/>
        </authorList>
    </citation>
    <scope>NUCLEOTIDE SEQUENCE</scope>
    <source>
        <strain evidence="1">VT-O1</strain>
    </source>
</reference>
<comment type="caution">
    <text evidence="1">The sequence shown here is derived from an EMBL/GenBank/DDBJ whole genome shotgun (WGS) entry which is preliminary data.</text>
</comment>
<keyword evidence="2" id="KW-1185">Reference proteome</keyword>
<dbReference type="EMBL" id="JANAKD010000711">
    <property type="protein sequence ID" value="KAJ3489950.1"/>
    <property type="molecule type" value="Genomic_DNA"/>
</dbReference>
<accession>A0ACC1QSW2</accession>
<protein>
    <submittedName>
        <fullName evidence="1">Uncharacterized protein</fullName>
    </submittedName>
</protein>
<organism evidence="1 2">
    <name type="scientific">Lecanicillium saksenae</name>
    <dbReference type="NCBI Taxonomy" id="468837"/>
    <lineage>
        <taxon>Eukaryota</taxon>
        <taxon>Fungi</taxon>
        <taxon>Dikarya</taxon>
        <taxon>Ascomycota</taxon>
        <taxon>Pezizomycotina</taxon>
        <taxon>Sordariomycetes</taxon>
        <taxon>Hypocreomycetidae</taxon>
        <taxon>Hypocreales</taxon>
        <taxon>Cordycipitaceae</taxon>
        <taxon>Lecanicillium</taxon>
    </lineage>
</organism>
<evidence type="ECO:0000313" key="1">
    <source>
        <dbReference type="EMBL" id="KAJ3489950.1"/>
    </source>
</evidence>
<proteinExistence type="predicted"/>
<gene>
    <name evidence="1" type="ORF">NLG97_g5889</name>
</gene>
<sequence length="201" mass="22773">MCARGLSFDEENKALRAVAADIVKRAQQLDARRRREEERRATAARREMLLKAALAARGIPTRSTDKPPEMEDARVQLVPDPDDPRSRLAFPALLLYPLHFETDFIKSFEETHSLEDHLGYVFPLPWDAEGVYRAASVACYVETKEGGLLKMGRKASLLKVLSTGKVEVVDQVVRIFVLPADKADEWIVKFKEQKAREKGRP</sequence>
<dbReference type="Proteomes" id="UP001148737">
    <property type="component" value="Unassembled WGS sequence"/>
</dbReference>
<evidence type="ECO:0000313" key="2">
    <source>
        <dbReference type="Proteomes" id="UP001148737"/>
    </source>
</evidence>